<evidence type="ECO:0000256" key="3">
    <source>
        <dbReference type="ARBA" id="ARBA00022679"/>
    </source>
</evidence>
<dbReference type="PANTHER" id="PTHR43630">
    <property type="entry name" value="POLY-BETA-1,6-N-ACETYL-D-GLUCOSAMINE SYNTHASE"/>
    <property type="match status" value="1"/>
</dbReference>
<protein>
    <submittedName>
        <fullName evidence="7">Glycosyl transferase family 2</fullName>
    </submittedName>
</protein>
<dbReference type="STRING" id="1197477.IA57_08030"/>
<dbReference type="Gene3D" id="3.90.550.10">
    <property type="entry name" value="Spore Coat Polysaccharide Biosynthesis Protein SpsA, Chain A"/>
    <property type="match status" value="1"/>
</dbReference>
<feature type="transmembrane region" description="Helical" evidence="4">
    <location>
        <begin position="6"/>
        <end position="31"/>
    </location>
</feature>
<dbReference type="eggNOG" id="COG1215">
    <property type="taxonomic scope" value="Bacteria"/>
</dbReference>
<dbReference type="InterPro" id="IPR029044">
    <property type="entry name" value="Nucleotide-diphossugar_trans"/>
</dbReference>
<dbReference type="AlphaFoldDB" id="A0A084TI85"/>
<keyword evidence="2" id="KW-0328">Glycosyltransferase</keyword>
<evidence type="ECO:0000313" key="8">
    <source>
        <dbReference type="Proteomes" id="UP000028521"/>
    </source>
</evidence>
<organism evidence="7 8">
    <name type="scientific">Mangrovimonas yunxiaonensis</name>
    <dbReference type="NCBI Taxonomy" id="1197477"/>
    <lineage>
        <taxon>Bacteria</taxon>
        <taxon>Pseudomonadati</taxon>
        <taxon>Bacteroidota</taxon>
        <taxon>Flavobacteriia</taxon>
        <taxon>Flavobacteriales</taxon>
        <taxon>Flavobacteriaceae</taxon>
        <taxon>Mangrovimonas</taxon>
    </lineage>
</organism>
<accession>A0A084TI85</accession>
<dbReference type="GO" id="GO:0016757">
    <property type="term" value="F:glycosyltransferase activity"/>
    <property type="evidence" value="ECO:0007669"/>
    <property type="project" value="UniProtKB-KW"/>
</dbReference>
<keyword evidence="4" id="KW-0472">Membrane</keyword>
<keyword evidence="8" id="KW-1185">Reference proteome</keyword>
<feature type="transmembrane region" description="Helical" evidence="4">
    <location>
        <begin position="311"/>
        <end position="327"/>
    </location>
</feature>
<keyword evidence="4" id="KW-1133">Transmembrane helix</keyword>
<evidence type="ECO:0000256" key="1">
    <source>
        <dbReference type="ARBA" id="ARBA00006739"/>
    </source>
</evidence>
<feature type="transmembrane region" description="Helical" evidence="4">
    <location>
        <begin position="283"/>
        <end position="305"/>
    </location>
</feature>
<evidence type="ECO:0000259" key="5">
    <source>
        <dbReference type="Pfam" id="PF00535"/>
    </source>
</evidence>
<dbReference type="InterPro" id="IPR001173">
    <property type="entry name" value="Glyco_trans_2-like"/>
</dbReference>
<dbReference type="OrthoDB" id="9800276at2"/>
<feature type="transmembrane region" description="Helical" evidence="4">
    <location>
        <begin position="339"/>
        <end position="359"/>
    </location>
</feature>
<dbReference type="Pfam" id="PF13632">
    <property type="entry name" value="Glyco_trans_2_3"/>
    <property type="match status" value="1"/>
</dbReference>
<dbReference type="Proteomes" id="UP000028521">
    <property type="component" value="Unassembled WGS sequence"/>
</dbReference>
<evidence type="ECO:0000256" key="4">
    <source>
        <dbReference type="SAM" id="Phobius"/>
    </source>
</evidence>
<name>A0A084TI85_9FLAO</name>
<reference evidence="7 8" key="1">
    <citation type="journal article" date="2014" name="Genome Announc.">
        <title>Draft Genome Sequence of the Algicidal Bacterium Mangrovimonas yunxiaonensis Strain LY01.</title>
        <authorList>
            <person name="Li Y."/>
            <person name="Zhu H."/>
            <person name="Li C."/>
            <person name="Zhang H."/>
            <person name="Chen Z."/>
            <person name="Zheng W."/>
            <person name="Xu H."/>
            <person name="Zheng T."/>
        </authorList>
    </citation>
    <scope>NUCLEOTIDE SEQUENCE [LARGE SCALE GENOMIC DNA]</scope>
    <source>
        <strain evidence="7 8">LY01</strain>
    </source>
</reference>
<dbReference type="Pfam" id="PF00535">
    <property type="entry name" value="Glycos_transf_2"/>
    <property type="match status" value="1"/>
</dbReference>
<keyword evidence="3 7" id="KW-0808">Transferase</keyword>
<dbReference type="RefSeq" id="WP_036121648.1">
    <property type="nucleotide sequence ID" value="NZ_BMET01000001.1"/>
</dbReference>
<proteinExistence type="inferred from homology"/>
<comment type="caution">
    <text evidence="7">The sequence shown here is derived from an EMBL/GenBank/DDBJ whole genome shotgun (WGS) entry which is preliminary data.</text>
</comment>
<comment type="similarity">
    <text evidence="1">Belongs to the glycosyltransferase 2 family.</text>
</comment>
<dbReference type="EMBL" id="JPFK01000007">
    <property type="protein sequence ID" value="KFB00421.1"/>
    <property type="molecule type" value="Genomic_DNA"/>
</dbReference>
<dbReference type="PANTHER" id="PTHR43630:SF1">
    <property type="entry name" value="POLY-BETA-1,6-N-ACETYL-D-GLUCOSAMINE SYNTHASE"/>
    <property type="match status" value="1"/>
</dbReference>
<dbReference type="SUPFAM" id="SSF53448">
    <property type="entry name" value="Nucleotide-diphospho-sugar transferases"/>
    <property type="match status" value="1"/>
</dbReference>
<evidence type="ECO:0000259" key="6">
    <source>
        <dbReference type="Pfam" id="PF13632"/>
    </source>
</evidence>
<feature type="domain" description="Glycosyltransferase 2-like" evidence="6">
    <location>
        <begin position="175"/>
        <end position="322"/>
    </location>
</feature>
<evidence type="ECO:0000256" key="2">
    <source>
        <dbReference type="ARBA" id="ARBA00022676"/>
    </source>
</evidence>
<reference evidence="8" key="2">
    <citation type="submission" date="2014-07" db="EMBL/GenBank/DDBJ databases">
        <title>Genome sequence of Mangrovimonas yunxiaonensis.</title>
        <authorList>
            <person name="Li Y."/>
            <person name="Zheng T."/>
        </authorList>
    </citation>
    <scope>NUCLEOTIDE SEQUENCE [LARGE SCALE GENOMIC DNA]</scope>
    <source>
        <strain evidence="8">LY01</strain>
    </source>
</reference>
<evidence type="ECO:0000313" key="7">
    <source>
        <dbReference type="EMBL" id="KFB00421.1"/>
    </source>
</evidence>
<gene>
    <name evidence="7" type="ORF">IA57_08030</name>
</gene>
<feature type="domain" description="Glycosyltransferase 2-like" evidence="5">
    <location>
        <begin position="45"/>
        <end position="170"/>
    </location>
</feature>
<keyword evidence="4" id="KW-0812">Transmembrane</keyword>
<sequence length="370" mass="42563">MPLLDIVYYSFVVVICIQTLFYLGIFSKFAFKKVKHNPKKNIPVSVIVCAKNEAQNLKNFLPSILQQDYPNFEVILINDSSRDNTLEVMEHFKAQHNNIKIVNVKNIEAFWANKKYALTLGIKAAKNHTLLFTDADCKPVSNQWINEMSSCFSDNKTIVLGYGSYKRIKGSLLNLLIRFETLLTATQYFSYASIGMPYMAVGRNLAYRSETFYEARGFMNHIDINSGDDDLFVNEIATAANTSICVTKNSFTVSLPKTTFKDWILQKRRHISTAHRYRLKHKLMLTAFYASQFLFWGLAVTLLAAMFNWELVLALVAFRFFMLYLILGQTARKLGEKGLLPVLPILELFLISMQMVIFIKNLISKPHHWK</sequence>